<keyword evidence="1" id="KW-0472">Membrane</keyword>
<evidence type="ECO:0000259" key="2">
    <source>
        <dbReference type="Pfam" id="PF00892"/>
    </source>
</evidence>
<dbReference type="Pfam" id="PF00892">
    <property type="entry name" value="EamA"/>
    <property type="match status" value="1"/>
</dbReference>
<dbReference type="AlphaFoldDB" id="A0A814CWH4"/>
<feature type="transmembrane region" description="Helical" evidence="1">
    <location>
        <begin position="135"/>
        <end position="153"/>
    </location>
</feature>
<protein>
    <recommendedName>
        <fullName evidence="2">EamA domain-containing protein</fullName>
    </recommendedName>
</protein>
<evidence type="ECO:0000256" key="1">
    <source>
        <dbReference type="SAM" id="Phobius"/>
    </source>
</evidence>
<feature type="transmembrane region" description="Helical" evidence="1">
    <location>
        <begin position="107"/>
        <end position="129"/>
    </location>
</feature>
<dbReference type="PANTHER" id="PTHR22911">
    <property type="entry name" value="ACYL-MALONYL CONDENSING ENZYME-RELATED"/>
    <property type="match status" value="1"/>
</dbReference>
<feature type="transmembrane region" description="Helical" evidence="1">
    <location>
        <begin position="46"/>
        <end position="71"/>
    </location>
</feature>
<gene>
    <name evidence="3" type="ORF">OXX778_LOCUS13687</name>
</gene>
<evidence type="ECO:0000313" key="3">
    <source>
        <dbReference type="EMBL" id="CAF0945996.1"/>
    </source>
</evidence>
<organism evidence="3 4">
    <name type="scientific">Brachionus calyciflorus</name>
    <dbReference type="NCBI Taxonomy" id="104777"/>
    <lineage>
        <taxon>Eukaryota</taxon>
        <taxon>Metazoa</taxon>
        <taxon>Spiralia</taxon>
        <taxon>Gnathifera</taxon>
        <taxon>Rotifera</taxon>
        <taxon>Eurotatoria</taxon>
        <taxon>Monogononta</taxon>
        <taxon>Pseudotrocha</taxon>
        <taxon>Ploima</taxon>
        <taxon>Brachionidae</taxon>
        <taxon>Brachionus</taxon>
    </lineage>
</organism>
<dbReference type="SUPFAM" id="SSF103481">
    <property type="entry name" value="Multidrug resistance efflux transporter EmrE"/>
    <property type="match status" value="1"/>
</dbReference>
<dbReference type="InterPro" id="IPR037185">
    <property type="entry name" value="EmrE-like"/>
</dbReference>
<feature type="domain" description="EamA" evidence="2">
    <location>
        <begin position="45"/>
        <end position="176"/>
    </location>
</feature>
<dbReference type="GO" id="GO:0016020">
    <property type="term" value="C:membrane"/>
    <property type="evidence" value="ECO:0007669"/>
    <property type="project" value="InterPro"/>
</dbReference>
<keyword evidence="4" id="KW-1185">Reference proteome</keyword>
<dbReference type="Proteomes" id="UP000663879">
    <property type="component" value="Unassembled WGS sequence"/>
</dbReference>
<feature type="transmembrane region" description="Helical" evidence="1">
    <location>
        <begin position="77"/>
        <end position="95"/>
    </location>
</feature>
<evidence type="ECO:0000313" key="4">
    <source>
        <dbReference type="Proteomes" id="UP000663879"/>
    </source>
</evidence>
<dbReference type="InterPro" id="IPR000620">
    <property type="entry name" value="EamA_dom"/>
</dbReference>
<dbReference type="OrthoDB" id="306876at2759"/>
<proteinExistence type="predicted"/>
<name>A0A814CWH4_9BILA</name>
<keyword evidence="1" id="KW-1133">Transmembrane helix</keyword>
<comment type="caution">
    <text evidence="3">The sequence shown here is derived from an EMBL/GenBank/DDBJ whole genome shotgun (WGS) entry which is preliminary data.</text>
</comment>
<dbReference type="EMBL" id="CAJNOC010002676">
    <property type="protein sequence ID" value="CAF0945996.1"/>
    <property type="molecule type" value="Genomic_DNA"/>
</dbReference>
<reference evidence="3" key="1">
    <citation type="submission" date="2021-02" db="EMBL/GenBank/DDBJ databases">
        <authorList>
            <person name="Nowell W R."/>
        </authorList>
    </citation>
    <scope>NUCLEOTIDE SEQUENCE</scope>
    <source>
        <strain evidence="3">Ploen Becks lab</strain>
    </source>
</reference>
<accession>A0A814CWH4</accession>
<keyword evidence="1" id="KW-0812">Transmembrane</keyword>
<sequence length="255" mass="28984">MSDNDNKTLENHLLNKEKNLNVEILEIQNEQRPSIKIKDRILRQRGILYALSAAFFISLSGAITKYCYYFNGSEITTVRYLIQLIIMFIIGVYRKENLLGESGQRKILFLRAVFGTVGLLLITISFKMIDPSDSISLVNCSILIVAILSRLILKEKLTLCHLVALTMTSIGVILISQPSFLIPKKTKINNNNNNTSNYNETIQLDEKEHFNRILGRLFNTIKSTSRELRAVCFLRVQLLGNSDEASSYLSESESE</sequence>
<feature type="transmembrane region" description="Helical" evidence="1">
    <location>
        <begin position="160"/>
        <end position="182"/>
    </location>
</feature>